<sequence length="221" mass="23786">MRSNVILLAVVAVLAEGVVSRNEMRQDKLNDIAAIIRKFHGFGLGVAQNTFPEPESGNEIHKASPSANGFSWSSCSAAGDPSNLTSLSLTPDPLKIPGNITVSFSGELGVDLSTPIKLELMLKKKVFFWVEIPCIDNVGSCTYDDVCALLKSFKCPPVFVKHGIPCRCPVKAGKYSLPSSDIFIDPAGIPSFLEDGDYRAQAKLLKGDQEITCVNIQISIS</sequence>
<dbReference type="OMA" id="WENCGPP"/>
<dbReference type="GO" id="GO:0006689">
    <property type="term" value="P:ganglioside catabolic process"/>
    <property type="evidence" value="ECO:0007669"/>
    <property type="project" value="InterPro"/>
</dbReference>
<dbReference type="GO" id="GO:0008047">
    <property type="term" value="F:enzyme activator activity"/>
    <property type="evidence" value="ECO:0007669"/>
    <property type="project" value="InterPro"/>
</dbReference>
<evidence type="ECO:0000259" key="3">
    <source>
        <dbReference type="SMART" id="SM00737"/>
    </source>
</evidence>
<proteinExistence type="predicted"/>
<dbReference type="OrthoDB" id="6409159at2759"/>
<dbReference type="PANTHER" id="PTHR17357:SF0">
    <property type="entry name" value="GANGLIOSIDE GM2 ACTIVATOR"/>
    <property type="match status" value="1"/>
</dbReference>
<keyword evidence="6" id="KW-1185">Reference proteome</keyword>
<dbReference type="Pfam" id="PF02221">
    <property type="entry name" value="E1_DerP2_DerF2"/>
    <property type="match status" value="1"/>
</dbReference>
<dbReference type="GO" id="GO:0005319">
    <property type="term" value="F:lipid transporter activity"/>
    <property type="evidence" value="ECO:0007669"/>
    <property type="project" value="TreeGrafter"/>
</dbReference>
<reference evidence="5" key="3">
    <citation type="submission" date="2015-06" db="UniProtKB">
        <authorList>
            <consortium name="EnsemblMetazoa"/>
        </authorList>
    </citation>
    <scope>IDENTIFICATION</scope>
</reference>
<reference evidence="4 6" key="2">
    <citation type="journal article" date="2013" name="Nature">
        <title>Insights into bilaterian evolution from three spiralian genomes.</title>
        <authorList>
            <person name="Simakov O."/>
            <person name="Marletaz F."/>
            <person name="Cho S.J."/>
            <person name="Edsinger-Gonzales E."/>
            <person name="Havlak P."/>
            <person name="Hellsten U."/>
            <person name="Kuo D.H."/>
            <person name="Larsson T."/>
            <person name="Lv J."/>
            <person name="Arendt D."/>
            <person name="Savage R."/>
            <person name="Osoegawa K."/>
            <person name="de Jong P."/>
            <person name="Grimwood J."/>
            <person name="Chapman J.A."/>
            <person name="Shapiro H."/>
            <person name="Aerts A."/>
            <person name="Otillar R.P."/>
            <person name="Terry A.Y."/>
            <person name="Boore J.L."/>
            <person name="Grigoriev I.V."/>
            <person name="Lindberg D.R."/>
            <person name="Seaver E.C."/>
            <person name="Weisblat D.A."/>
            <person name="Putnam N.H."/>
            <person name="Rokhsar D.S."/>
        </authorList>
    </citation>
    <scope>NUCLEOTIDE SEQUENCE</scope>
    <source>
        <strain evidence="4 6">I ESC-2004</strain>
    </source>
</reference>
<dbReference type="STRING" id="283909.R7UJ32"/>
<dbReference type="SMART" id="SM00737">
    <property type="entry name" value="ML"/>
    <property type="match status" value="1"/>
</dbReference>
<name>R7UJ32_CAPTE</name>
<dbReference type="InterPro" id="IPR028996">
    <property type="entry name" value="GM2-AP"/>
</dbReference>
<dbReference type="Proteomes" id="UP000014760">
    <property type="component" value="Unassembled WGS sequence"/>
</dbReference>
<dbReference type="SUPFAM" id="SSF63707">
    <property type="entry name" value="Ganglioside M2 (gm2) activator"/>
    <property type="match status" value="1"/>
</dbReference>
<dbReference type="GO" id="GO:0009898">
    <property type="term" value="C:cytoplasmic side of plasma membrane"/>
    <property type="evidence" value="ECO:0007669"/>
    <property type="project" value="TreeGrafter"/>
</dbReference>
<evidence type="ECO:0000313" key="4">
    <source>
        <dbReference type="EMBL" id="ELU03813.1"/>
    </source>
</evidence>
<keyword evidence="1 2" id="KW-0732">Signal</keyword>
<dbReference type="HOGENOM" id="CLU_108261_0_0_1"/>
<feature type="domain" description="MD-2-related lipid-recognition" evidence="3">
    <location>
        <begin position="72"/>
        <end position="218"/>
    </location>
</feature>
<organism evidence="4">
    <name type="scientific">Capitella teleta</name>
    <name type="common">Polychaete worm</name>
    <dbReference type="NCBI Taxonomy" id="283909"/>
    <lineage>
        <taxon>Eukaryota</taxon>
        <taxon>Metazoa</taxon>
        <taxon>Spiralia</taxon>
        <taxon>Lophotrochozoa</taxon>
        <taxon>Annelida</taxon>
        <taxon>Polychaeta</taxon>
        <taxon>Sedentaria</taxon>
        <taxon>Scolecida</taxon>
        <taxon>Capitellidae</taxon>
        <taxon>Capitella</taxon>
    </lineage>
</organism>
<dbReference type="EMBL" id="KB302862">
    <property type="protein sequence ID" value="ELU03813.1"/>
    <property type="molecule type" value="Genomic_DNA"/>
</dbReference>
<dbReference type="EnsemblMetazoa" id="CapteT155689">
    <property type="protein sequence ID" value="CapteP155689"/>
    <property type="gene ID" value="CapteG155689"/>
</dbReference>
<evidence type="ECO:0000256" key="2">
    <source>
        <dbReference type="SAM" id="SignalP"/>
    </source>
</evidence>
<dbReference type="InterPro" id="IPR003172">
    <property type="entry name" value="ML_dom"/>
</dbReference>
<feature type="chain" id="PRO_5008788106" description="MD-2-related lipid-recognition domain-containing protein" evidence="2">
    <location>
        <begin position="21"/>
        <end position="221"/>
    </location>
</feature>
<dbReference type="EMBL" id="AMQN01008333">
    <property type="status" value="NOT_ANNOTATED_CDS"/>
    <property type="molecule type" value="Genomic_DNA"/>
</dbReference>
<evidence type="ECO:0000313" key="6">
    <source>
        <dbReference type="Proteomes" id="UP000014760"/>
    </source>
</evidence>
<dbReference type="PANTHER" id="PTHR17357">
    <property type="entry name" value="GM2 GANGLIOSIDE ACTIVATOR PROTEIN"/>
    <property type="match status" value="1"/>
</dbReference>
<gene>
    <name evidence="4" type="ORF">CAPTEDRAFT_155689</name>
</gene>
<evidence type="ECO:0000256" key="1">
    <source>
        <dbReference type="ARBA" id="ARBA00022729"/>
    </source>
</evidence>
<dbReference type="InterPro" id="IPR036846">
    <property type="entry name" value="GM2-AP_sf"/>
</dbReference>
<protein>
    <recommendedName>
        <fullName evidence="3">MD-2-related lipid-recognition domain-containing protein</fullName>
    </recommendedName>
</protein>
<dbReference type="AlphaFoldDB" id="R7UJ32"/>
<evidence type="ECO:0000313" key="5">
    <source>
        <dbReference type="EnsemblMetazoa" id="CapteP155689"/>
    </source>
</evidence>
<feature type="signal peptide" evidence="2">
    <location>
        <begin position="1"/>
        <end position="20"/>
    </location>
</feature>
<reference evidence="6" key="1">
    <citation type="submission" date="2012-12" db="EMBL/GenBank/DDBJ databases">
        <authorList>
            <person name="Hellsten U."/>
            <person name="Grimwood J."/>
            <person name="Chapman J.A."/>
            <person name="Shapiro H."/>
            <person name="Aerts A."/>
            <person name="Otillar R.P."/>
            <person name="Terry A.Y."/>
            <person name="Boore J.L."/>
            <person name="Simakov O."/>
            <person name="Marletaz F."/>
            <person name="Cho S.-J."/>
            <person name="Edsinger-Gonzales E."/>
            <person name="Havlak P."/>
            <person name="Kuo D.-H."/>
            <person name="Larsson T."/>
            <person name="Lv J."/>
            <person name="Arendt D."/>
            <person name="Savage R."/>
            <person name="Osoegawa K."/>
            <person name="de Jong P."/>
            <person name="Lindberg D.R."/>
            <person name="Seaver E.C."/>
            <person name="Weisblat D.A."/>
            <person name="Putnam N.H."/>
            <person name="Grigoriev I.V."/>
            <person name="Rokhsar D.S."/>
        </authorList>
    </citation>
    <scope>NUCLEOTIDE SEQUENCE</scope>
    <source>
        <strain evidence="6">I ESC-2004</strain>
    </source>
</reference>
<accession>R7UJ32</accession>
<dbReference type="Gene3D" id="2.70.220.10">
    <property type="entry name" value="Ganglioside GM2 activator"/>
    <property type="match status" value="1"/>
</dbReference>